<gene>
    <name evidence="1" type="ORF">G2720_26210</name>
</gene>
<reference evidence="1" key="2">
    <citation type="submission" date="2019-01" db="EMBL/GenBank/DDBJ databases">
        <authorList>
            <consortium name="NCBI Pathogen Detection Project"/>
        </authorList>
    </citation>
    <scope>NUCLEOTIDE SEQUENCE</scope>
    <source>
        <strain evidence="1">P125109</strain>
    </source>
</reference>
<evidence type="ECO:0000313" key="1">
    <source>
        <dbReference type="EMBL" id="HAE0521293.1"/>
    </source>
</evidence>
<comment type="caution">
    <text evidence="1">The sequence shown here is derived from an EMBL/GenBank/DDBJ whole genome shotgun (WGS) entry which is preliminary data.</text>
</comment>
<organism evidence="1">
    <name type="scientific">Salmonella enteritidis PT4 (strain P125109)</name>
    <dbReference type="NCBI Taxonomy" id="550537"/>
    <lineage>
        <taxon>Bacteria</taxon>
        <taxon>Pseudomonadati</taxon>
        <taxon>Pseudomonadota</taxon>
        <taxon>Gammaproteobacteria</taxon>
        <taxon>Enterobacterales</taxon>
        <taxon>Enterobacteriaceae</taxon>
        <taxon>Salmonella</taxon>
    </lineage>
</organism>
<sequence>FSFPSFRNFLEDVILQSEILKERKKEEKETVMRFQRIGVISALLAASILTGCAEPDQVPPLNQLHTRWIDDITAEDGAEPDAIVQRIKAEDFSEQDSFEADFRRHVTFYFKDGTKAHPTEGDIWSSVALGNHAYVTLHYPKGADRIAVLEYTKQEKNWILKGGLHDDVQNIKKDDGSTRGLNLPFSTFQSIMSSLTLNGDDSVWFFHTKSQTILLTVVPKQDVQGEDWKETTLANGQTAYFEQKQGKANLYYVEDNQTVPLSGNVSLAQLKKMARSIAPVDSADFPYS</sequence>
<dbReference type="AlphaFoldDB" id="A0A724WM64"/>
<feature type="non-terminal residue" evidence="1">
    <location>
        <position position="1"/>
    </location>
</feature>
<name>A0A724WM64_SALEP</name>
<evidence type="ECO:0008006" key="2">
    <source>
        <dbReference type="Google" id="ProtNLM"/>
    </source>
</evidence>
<dbReference type="EMBL" id="DAAQRD010000140">
    <property type="protein sequence ID" value="HAE0521293.1"/>
    <property type="molecule type" value="Genomic_DNA"/>
</dbReference>
<proteinExistence type="predicted"/>
<protein>
    <recommendedName>
        <fullName evidence="2">DUF4367 domain-containing protein</fullName>
    </recommendedName>
</protein>
<reference evidence="1" key="1">
    <citation type="journal article" date="2018" name="Genome Biol.">
        <title>SKESA: strategic k-mer extension for scrupulous assemblies.</title>
        <authorList>
            <person name="Souvorov A."/>
            <person name="Agarwala R."/>
            <person name="Lipman D.J."/>
        </authorList>
    </citation>
    <scope>NUCLEOTIDE SEQUENCE</scope>
    <source>
        <strain evidence="1">P125109</strain>
    </source>
</reference>
<accession>A0A724WM64</accession>